<feature type="compositionally biased region" description="Low complexity" evidence="7">
    <location>
        <begin position="728"/>
        <end position="747"/>
    </location>
</feature>
<evidence type="ECO:0000313" key="9">
    <source>
        <dbReference type="EMBL" id="GLC59836.1"/>
    </source>
</evidence>
<feature type="compositionally biased region" description="Gly residues" evidence="7">
    <location>
        <begin position="676"/>
        <end position="689"/>
    </location>
</feature>
<evidence type="ECO:0000256" key="1">
    <source>
        <dbReference type="ARBA" id="ARBA00006992"/>
    </source>
</evidence>
<keyword evidence="10" id="KW-1185">Reference proteome</keyword>
<dbReference type="InterPro" id="IPR027417">
    <property type="entry name" value="P-loop_NTPase"/>
</dbReference>
<keyword evidence="6" id="KW-0175">Coiled coil</keyword>
<feature type="region of interest" description="Disordered" evidence="7">
    <location>
        <begin position="1"/>
        <end position="49"/>
    </location>
</feature>
<dbReference type="InterPro" id="IPR057332">
    <property type="entry name" value="SBNO_a/b_dom"/>
</dbReference>
<feature type="compositionally biased region" description="Gly residues" evidence="7">
    <location>
        <begin position="1744"/>
        <end position="1753"/>
    </location>
</feature>
<evidence type="ECO:0000256" key="5">
    <source>
        <dbReference type="PROSITE-ProRule" id="PRU00146"/>
    </source>
</evidence>
<dbReference type="PANTHER" id="PTHR12706">
    <property type="entry name" value="STRAWBERRY NOTCH-RELATED"/>
    <property type="match status" value="1"/>
</dbReference>
<feature type="region of interest" description="Disordered" evidence="7">
    <location>
        <begin position="1855"/>
        <end position="1891"/>
    </location>
</feature>
<feature type="region of interest" description="Disordered" evidence="7">
    <location>
        <begin position="103"/>
        <end position="122"/>
    </location>
</feature>
<dbReference type="GO" id="GO:0008270">
    <property type="term" value="F:zinc ion binding"/>
    <property type="evidence" value="ECO:0007669"/>
    <property type="project" value="UniProtKB-KW"/>
</dbReference>
<feature type="region of interest" description="Disordered" evidence="7">
    <location>
        <begin position="728"/>
        <end position="764"/>
    </location>
</feature>
<dbReference type="InterPro" id="IPR026741">
    <property type="entry name" value="SNO"/>
</dbReference>
<keyword evidence="4" id="KW-0862">Zinc</keyword>
<dbReference type="GO" id="GO:0042393">
    <property type="term" value="F:histone binding"/>
    <property type="evidence" value="ECO:0007669"/>
    <property type="project" value="TreeGrafter"/>
</dbReference>
<feature type="compositionally biased region" description="Basic and acidic residues" evidence="7">
    <location>
        <begin position="40"/>
        <end position="49"/>
    </location>
</feature>
<dbReference type="OrthoDB" id="421838at2759"/>
<dbReference type="PANTHER" id="PTHR12706:SF30">
    <property type="entry name" value="PROTEIN STRAWBERRY NOTCH-RELATED"/>
    <property type="match status" value="1"/>
</dbReference>
<dbReference type="InterPro" id="IPR019787">
    <property type="entry name" value="Znf_PHD-finger"/>
</dbReference>
<feature type="compositionally biased region" description="Basic and acidic residues" evidence="7">
    <location>
        <begin position="1"/>
        <end position="12"/>
    </location>
</feature>
<feature type="region of interest" description="Disordered" evidence="7">
    <location>
        <begin position="857"/>
        <end position="883"/>
    </location>
</feature>
<dbReference type="InterPro" id="IPR011011">
    <property type="entry name" value="Znf_FYVE_PHD"/>
</dbReference>
<protein>
    <recommendedName>
        <fullName evidence="8">PHD-type domain-containing protein</fullName>
    </recommendedName>
</protein>
<feature type="region of interest" description="Disordered" evidence="7">
    <location>
        <begin position="986"/>
        <end position="1016"/>
    </location>
</feature>
<feature type="coiled-coil region" evidence="6">
    <location>
        <begin position="805"/>
        <end position="852"/>
    </location>
</feature>
<dbReference type="Gene3D" id="3.40.50.300">
    <property type="entry name" value="P-loop containing nucleotide triphosphate hydrolases"/>
    <property type="match status" value="1"/>
</dbReference>
<feature type="region of interest" description="Disordered" evidence="7">
    <location>
        <begin position="1790"/>
        <end position="1829"/>
    </location>
</feature>
<dbReference type="Pfam" id="PF25373">
    <property type="entry name" value="SBNO"/>
    <property type="match status" value="1"/>
</dbReference>
<feature type="region of interest" description="Disordered" evidence="7">
    <location>
        <begin position="1061"/>
        <end position="1119"/>
    </location>
</feature>
<feature type="compositionally biased region" description="Acidic residues" evidence="7">
    <location>
        <begin position="13"/>
        <end position="28"/>
    </location>
</feature>
<evidence type="ECO:0000256" key="4">
    <source>
        <dbReference type="ARBA" id="ARBA00022833"/>
    </source>
</evidence>
<feature type="compositionally biased region" description="Gly residues" evidence="7">
    <location>
        <begin position="1093"/>
        <end position="1116"/>
    </location>
</feature>
<feature type="compositionally biased region" description="Gly residues" evidence="7">
    <location>
        <begin position="748"/>
        <end position="762"/>
    </location>
</feature>
<keyword evidence="3 5" id="KW-0863">Zinc-finger</keyword>
<comment type="similarity">
    <text evidence="1">Belongs to the SBNO family.</text>
</comment>
<feature type="domain" description="PHD-type" evidence="8">
    <location>
        <begin position="893"/>
        <end position="948"/>
    </location>
</feature>
<evidence type="ECO:0000256" key="2">
    <source>
        <dbReference type="ARBA" id="ARBA00022723"/>
    </source>
</evidence>
<feature type="compositionally biased region" description="Acidic residues" evidence="7">
    <location>
        <begin position="695"/>
        <end position="704"/>
    </location>
</feature>
<proteinExistence type="inferred from homology"/>
<feature type="region of interest" description="Disordered" evidence="7">
    <location>
        <begin position="1708"/>
        <end position="1762"/>
    </location>
</feature>
<dbReference type="SUPFAM" id="SSF57903">
    <property type="entry name" value="FYVE/PHD zinc finger"/>
    <property type="match status" value="1"/>
</dbReference>
<reference evidence="9 10" key="1">
    <citation type="journal article" date="2023" name="Commun. Biol.">
        <title>Reorganization of the ancestral sex-determining regions during the evolution of trioecy in Pleodorina starrii.</title>
        <authorList>
            <person name="Takahashi K."/>
            <person name="Suzuki S."/>
            <person name="Kawai-Toyooka H."/>
            <person name="Yamamoto K."/>
            <person name="Hamaji T."/>
            <person name="Ootsuki R."/>
            <person name="Yamaguchi H."/>
            <person name="Kawachi M."/>
            <person name="Higashiyama T."/>
            <person name="Nozaki H."/>
        </authorList>
    </citation>
    <scope>NUCLEOTIDE SEQUENCE [LARGE SCALE GENOMIC DNA]</scope>
    <source>
        <strain evidence="9 10">NIES-4479</strain>
    </source>
</reference>
<dbReference type="InterPro" id="IPR026937">
    <property type="entry name" value="SBNO_Helicase_C_dom"/>
</dbReference>
<dbReference type="EMBL" id="BRXU01000030">
    <property type="protein sequence ID" value="GLC59836.1"/>
    <property type="molecule type" value="Genomic_DNA"/>
</dbReference>
<dbReference type="Pfam" id="PF13872">
    <property type="entry name" value="AAA_34"/>
    <property type="match status" value="1"/>
</dbReference>
<dbReference type="Pfam" id="PF13871">
    <property type="entry name" value="Helicase_C_4"/>
    <property type="match status" value="1"/>
</dbReference>
<feature type="compositionally biased region" description="Gly residues" evidence="7">
    <location>
        <begin position="1007"/>
        <end position="1016"/>
    </location>
</feature>
<dbReference type="SUPFAM" id="SSF52540">
    <property type="entry name" value="P-loop containing nucleoside triphosphate hydrolases"/>
    <property type="match status" value="2"/>
</dbReference>
<dbReference type="GO" id="GO:0031490">
    <property type="term" value="F:chromatin DNA binding"/>
    <property type="evidence" value="ECO:0007669"/>
    <property type="project" value="TreeGrafter"/>
</dbReference>
<evidence type="ECO:0000259" key="8">
    <source>
        <dbReference type="PROSITE" id="PS50016"/>
    </source>
</evidence>
<evidence type="ECO:0000256" key="3">
    <source>
        <dbReference type="ARBA" id="ARBA00022771"/>
    </source>
</evidence>
<evidence type="ECO:0000313" key="10">
    <source>
        <dbReference type="Proteomes" id="UP001165080"/>
    </source>
</evidence>
<sequence>MDRNLQESAQRELEEEPVDDGLDQDDEAHPETYIGYRPSKVHEGRSHPDPIVETQALGAVVPPDPHYRHNLKELVDAGAISNAQLETAIYACMRFAQRLGCSSDGEGAAAGPSGSAPADLGPQPRAGFFLGDGAGVGKGRQIGAIIRECWSRGVRRVLWVSVSTDLRVDAGRDMEDTGCTALGVKLYPQGKNGAMPAAKDVLERHFNDGVLFCTYSLLIGKGSGVTAGSAAIREKRKADNERSQTRVEQDFRANPLQFYPPGSRLRQMVDWLQVGGDGQGECLIVFDECHRAKNLLLGPDGTQTGRAVEALQLALPNARVLYSSATGATEPQNLAYMLRLGHKGFESMRDLSASLQAAGLGALELFASGMKALGTYVGRTLSYSGAEFRVELADIEPEYRVMYDRAAELWQLLYKITENLPKFGDKRDSLRMSQFWSSHQRFFRLMLIACKVQRCAQLAREAVQTGHAVVIGLQSTGEANMDQVRVTAGNELDDFISSPQVQITNFVLRFFPTRHPGHIEVDTMALDRLVFQVKMALDGWGHMVPAREEVRQNSAYWGENTAIDVGRSRAAPRAASQAPAAATAAAGAAAAAPPVAAAAADVATPAPRRRGAAGNAFAAPCDSDDDILEVTEVPASANTARRPLQERQTSRAVRADGAPGVKEETARKPGGPAAAGPGGAARGGAGGGSPHDAIVIDDSDDDAEGAPVARAAATAVACAAAGPARAAAGGAGAAAGPAGAAAGPAGAAAGGGGAAAGGGQNGDDGDDVLEAVEVSFDDLLRRRREAALRRGDLIDLSSSQDDAAVRRLAEEMRREELRQQGAAREQERARAEAELEARQRELRQKLRMLRLMDGEEAHSDIEGGSPGSSAGTGPADIDEPGPKRHCARPAGAATACDACGLTEDGSCCLNPMLACCEVACHARLHLLCWDASATEKPSDWFCPECVAQRAQRRLAGAPEFKRQSTLARYRSDVAAASEAVEEAQRALQQMSLGAQHHQHQHQRSHAGGQGAGASVGGGGAGCSGAGGGGGAGGGSRHDAIDVDEDDYSLDSVLAAAATPAVAARLKKESPVGAPGTAPKRRGRPPKKEPAGNAAGGVGGGGGGGGGVAQTPGGGSGASYAVKPRALPLGVTEQMVEERGGLAAEDEEEDGGKPGVAIPQLASVRKLLLEFVGKAVELPPTPLDQLVQLLGGSEQVAEMTGRKGRLEEDADGKVRYQDRSLQLGEVRKRVNLSERKAFMDGKKNIAIISDAASTGVSLHANKTAPNQRRRFHITLELPWSADKAIQQFGRSHRANQASAPIYCLLVSKCGGEYRFAGSVARRLQSLGALLQGDRNALGATRDLKAFDVTSPWGKAAVQQLYFECKIPTEPAMQGVLTPLLPEHLRAGPMSAAQAARAVTLAAAAAAGRGGGGGAAAEADVPEAQRREYFMPYIKNCLTSVGLLKSITKATQRVATTVDHSTAGEKRVETFLNRLLGLPLADQQRVFDYFWQLTSAIVAHAKSTGIYDYGIQGLEGRTLTVRRLTTVHTEPGSDAKAFYAEVEADRGVPWAEALAAYEEAVRLCGSRPDHRIGFYVDRTGRAQGGTGRQYLFLATPCASERLSRRTITWFRMRKPNGAGHRGNKLVDWSLHDSYTKIPLQNAKVLWEFWYEFLRTNCIHGHNCSRRSRGEPCSSGQSILKHHIISGAVIPIWRQLEEAIAGVRHHWSAETELEEGQEGARQPAAKPGARHRTMDADHDHDDEGGQERGGNGGAGRGRGKRSQKRWPACVRVLAHVSPQVAARAQEAGMRLVGQQPQQPGANAAAAAGAAGPSNGGAAQTLTMGQPHQQQPQQASELLFVGLDLKEVQVRELLRTLEHERREGGRQRRAAAGAGAGAGMLQGGGAGAGQRGVYG</sequence>
<dbReference type="InterPro" id="IPR039187">
    <property type="entry name" value="SNO_AAA"/>
</dbReference>
<dbReference type="GO" id="GO:0006355">
    <property type="term" value="P:regulation of DNA-templated transcription"/>
    <property type="evidence" value="ECO:0007669"/>
    <property type="project" value="InterPro"/>
</dbReference>
<dbReference type="Proteomes" id="UP001165080">
    <property type="component" value="Unassembled WGS sequence"/>
</dbReference>
<accession>A0A9W6F8Q9</accession>
<gene>
    <name evidence="9" type="primary">PLEST011189</name>
    <name evidence="9" type="ORF">PLESTB_001541000</name>
</gene>
<feature type="compositionally biased region" description="Gly residues" evidence="7">
    <location>
        <begin position="1870"/>
        <end position="1891"/>
    </location>
</feature>
<dbReference type="GO" id="GO:0005634">
    <property type="term" value="C:nucleus"/>
    <property type="evidence" value="ECO:0007669"/>
    <property type="project" value="TreeGrafter"/>
</dbReference>
<dbReference type="PROSITE" id="PS50016">
    <property type="entry name" value="ZF_PHD_2"/>
    <property type="match status" value="1"/>
</dbReference>
<keyword evidence="2" id="KW-0479">Metal-binding</keyword>
<evidence type="ECO:0000256" key="6">
    <source>
        <dbReference type="SAM" id="Coils"/>
    </source>
</evidence>
<feature type="compositionally biased region" description="Basic and acidic residues" evidence="7">
    <location>
        <begin position="1729"/>
        <end position="1743"/>
    </location>
</feature>
<organism evidence="9 10">
    <name type="scientific">Pleodorina starrii</name>
    <dbReference type="NCBI Taxonomy" id="330485"/>
    <lineage>
        <taxon>Eukaryota</taxon>
        <taxon>Viridiplantae</taxon>
        <taxon>Chlorophyta</taxon>
        <taxon>core chlorophytes</taxon>
        <taxon>Chlorophyceae</taxon>
        <taxon>CS clade</taxon>
        <taxon>Chlamydomonadales</taxon>
        <taxon>Volvocaceae</taxon>
        <taxon>Pleodorina</taxon>
    </lineage>
</organism>
<name>A0A9W6F8Q9_9CHLO</name>
<feature type="region of interest" description="Disordered" evidence="7">
    <location>
        <begin position="633"/>
        <end position="707"/>
    </location>
</feature>
<evidence type="ECO:0000256" key="7">
    <source>
        <dbReference type="SAM" id="MobiDB-lite"/>
    </source>
</evidence>
<comment type="caution">
    <text evidence="9">The sequence shown here is derived from an EMBL/GenBank/DDBJ whole genome shotgun (WGS) entry which is preliminary data.</text>
</comment>